<evidence type="ECO:0000313" key="2">
    <source>
        <dbReference type="Proteomes" id="UP000661918"/>
    </source>
</evidence>
<dbReference type="EMBL" id="BMOM01000027">
    <property type="protein sequence ID" value="GGM17086.1"/>
    <property type="molecule type" value="Genomic_DNA"/>
</dbReference>
<name>A0ABQ2GYE8_9DEIO</name>
<sequence length="207" mass="22436">MLHYLFLALSLTATLPGAPTTPAQLGTSISLRSNEEGRLVLIRGAQTSGVETYKSKSGLTHLRFRLTSGGASYAAIAYENQWTPALRRALEAGRVDAAGVWETFQGAPSFTLKYVVAPLSTATTTAARNLLRIRDAFVPEGSVQKITRAQNVTFTFLVGSEIYQGVMYAGSWNSAALDLLLSGRVTLYGHWETFEGRPSFVTTRVTP</sequence>
<dbReference type="Proteomes" id="UP000661918">
    <property type="component" value="Unassembled WGS sequence"/>
</dbReference>
<keyword evidence="2" id="KW-1185">Reference proteome</keyword>
<evidence type="ECO:0000313" key="1">
    <source>
        <dbReference type="EMBL" id="GGM17086.1"/>
    </source>
</evidence>
<gene>
    <name evidence="1" type="ORF">GCM10010841_26690</name>
</gene>
<accession>A0ABQ2GYE8</accession>
<protein>
    <recommendedName>
        <fullName evidence="3">SH3 domain-containing protein</fullName>
    </recommendedName>
</protein>
<comment type="caution">
    <text evidence="1">The sequence shown here is derived from an EMBL/GenBank/DDBJ whole genome shotgun (WGS) entry which is preliminary data.</text>
</comment>
<reference evidence="2" key="1">
    <citation type="journal article" date="2019" name="Int. J. Syst. Evol. Microbiol.">
        <title>The Global Catalogue of Microorganisms (GCM) 10K type strain sequencing project: providing services to taxonomists for standard genome sequencing and annotation.</title>
        <authorList>
            <consortium name="The Broad Institute Genomics Platform"/>
            <consortium name="The Broad Institute Genome Sequencing Center for Infectious Disease"/>
            <person name="Wu L."/>
            <person name="Ma J."/>
        </authorList>
    </citation>
    <scope>NUCLEOTIDE SEQUENCE [LARGE SCALE GENOMIC DNA]</scope>
    <source>
        <strain evidence="2">JCM 15443</strain>
    </source>
</reference>
<organism evidence="1 2">
    <name type="scientific">Deinococcus aerophilus</name>
    <dbReference type="NCBI Taxonomy" id="522488"/>
    <lineage>
        <taxon>Bacteria</taxon>
        <taxon>Thermotogati</taxon>
        <taxon>Deinococcota</taxon>
        <taxon>Deinococci</taxon>
        <taxon>Deinococcales</taxon>
        <taxon>Deinococcaceae</taxon>
        <taxon>Deinococcus</taxon>
    </lineage>
</organism>
<proteinExistence type="predicted"/>
<evidence type="ECO:0008006" key="3">
    <source>
        <dbReference type="Google" id="ProtNLM"/>
    </source>
</evidence>